<feature type="compositionally biased region" description="Basic and acidic residues" evidence="1">
    <location>
        <begin position="77"/>
        <end position="92"/>
    </location>
</feature>
<keyword evidence="3" id="KW-1185">Reference proteome</keyword>
<organism evidence="2 3">
    <name type="scientific">Septoria linicola</name>
    <dbReference type="NCBI Taxonomy" id="215465"/>
    <lineage>
        <taxon>Eukaryota</taxon>
        <taxon>Fungi</taxon>
        <taxon>Dikarya</taxon>
        <taxon>Ascomycota</taxon>
        <taxon>Pezizomycotina</taxon>
        <taxon>Dothideomycetes</taxon>
        <taxon>Dothideomycetidae</taxon>
        <taxon>Mycosphaerellales</taxon>
        <taxon>Mycosphaerellaceae</taxon>
        <taxon>Septoria</taxon>
    </lineage>
</organism>
<accession>A0A9Q9B0K7</accession>
<evidence type="ECO:0000256" key="1">
    <source>
        <dbReference type="SAM" id="MobiDB-lite"/>
    </source>
</evidence>
<feature type="region of interest" description="Disordered" evidence="1">
    <location>
        <begin position="1"/>
        <end position="62"/>
    </location>
</feature>
<evidence type="ECO:0000313" key="2">
    <source>
        <dbReference type="EMBL" id="USW56693.1"/>
    </source>
</evidence>
<proteinExistence type="predicted"/>
<dbReference type="AlphaFoldDB" id="A0A9Q9B0K7"/>
<protein>
    <submittedName>
        <fullName evidence="2">Uncharacterized protein</fullName>
    </submittedName>
</protein>
<sequence length="221" mass="24635">MADGHKHAREEHENPKSYQQDGDQGFQQGTKCASRGSKIGISIRPRRRNTSHQASDCPLPQRTQAVALTNSGAVLIKQEHGSPDTTAKDQIPRKKRCKAFSTRPARARGEKSVSESTGKRTRTGRVKWNDSLRLGLKLIKQEFAAGMKCRELAQLFSDTFTTELVRMGVVLPVGHGTINWQYAEYLSDKGVQASWQRVDAAPQADMDAMRAKIRAAMSWSR</sequence>
<dbReference type="Proteomes" id="UP001056384">
    <property type="component" value="Chromosome 9"/>
</dbReference>
<name>A0A9Q9B0K7_9PEZI</name>
<reference evidence="2" key="1">
    <citation type="submission" date="2022-06" db="EMBL/GenBank/DDBJ databases">
        <title>Complete genome sequences of two strains of the flax pathogen Septoria linicola.</title>
        <authorList>
            <person name="Lapalu N."/>
            <person name="Simon A."/>
            <person name="Demenou B."/>
            <person name="Paumier D."/>
            <person name="Guillot M.-P."/>
            <person name="Gout L."/>
            <person name="Valade R."/>
        </authorList>
    </citation>
    <scope>NUCLEOTIDE SEQUENCE</scope>
    <source>
        <strain evidence="2">SE15195</strain>
    </source>
</reference>
<feature type="region of interest" description="Disordered" evidence="1">
    <location>
        <begin position="74"/>
        <end position="122"/>
    </location>
</feature>
<feature type="compositionally biased region" description="Low complexity" evidence="1">
    <location>
        <begin position="19"/>
        <end position="29"/>
    </location>
</feature>
<feature type="compositionally biased region" description="Basic and acidic residues" evidence="1">
    <location>
        <begin position="1"/>
        <end position="15"/>
    </location>
</feature>
<evidence type="ECO:0000313" key="3">
    <source>
        <dbReference type="Proteomes" id="UP001056384"/>
    </source>
</evidence>
<dbReference type="EMBL" id="CP099426">
    <property type="protein sequence ID" value="USW56693.1"/>
    <property type="molecule type" value="Genomic_DNA"/>
</dbReference>
<gene>
    <name evidence="2" type="ORF">Slin15195_G100120</name>
</gene>